<dbReference type="GO" id="GO:0005315">
    <property type="term" value="F:phosphate transmembrane transporter activity"/>
    <property type="evidence" value="ECO:0007669"/>
    <property type="project" value="InterPro"/>
</dbReference>
<feature type="transmembrane region" description="Helical" evidence="6">
    <location>
        <begin position="328"/>
        <end position="350"/>
    </location>
</feature>
<evidence type="ECO:0000313" key="8">
    <source>
        <dbReference type="Proteomes" id="UP000823894"/>
    </source>
</evidence>
<keyword evidence="2" id="KW-0813">Transport</keyword>
<dbReference type="GO" id="GO:0016020">
    <property type="term" value="C:membrane"/>
    <property type="evidence" value="ECO:0007669"/>
    <property type="project" value="UniProtKB-SubCell"/>
</dbReference>
<proteinExistence type="predicted"/>
<feature type="transmembrane region" description="Helical" evidence="6">
    <location>
        <begin position="234"/>
        <end position="253"/>
    </location>
</feature>
<gene>
    <name evidence="7" type="ORF">H9757_11905</name>
</gene>
<sequence length="351" mass="37110">MDISFSYFAENMAGNPILIVTVLLTLGVIFVNGWTDAPNAIATCVTTRCLSPRKAILMSAAFNFLGVFIMTQINSSVASTISNMVDFGDSTHSAMIALCAALVSIVVYSVAASVFGIPTSESHSLIAGLSGAAIAIQHGIGGINGSEWVKVLYGLVLSLVLGFATGWVVCKIITIVCQEMDRRKTNRFFAGAQITGAAAMSFMHGAQDGQKFIGVLFLGIAFADGQNSVTGMEIPLWLMLLCSIVMGLGTSVGGEKIIKSVGMDMVKLERYQGFAADLSGALCLLYSSLFGIPVSTTHTKTSAIMGVGAVKRLSAINFGVVKDMMLTWIFTFPGCGLISFVMAKIFMFIFG</sequence>
<evidence type="ECO:0000256" key="2">
    <source>
        <dbReference type="ARBA" id="ARBA00022448"/>
    </source>
</evidence>
<keyword evidence="5 6" id="KW-0472">Membrane</keyword>
<feature type="transmembrane region" description="Helical" evidence="6">
    <location>
        <begin position="93"/>
        <end position="117"/>
    </location>
</feature>
<evidence type="ECO:0000256" key="3">
    <source>
        <dbReference type="ARBA" id="ARBA00022692"/>
    </source>
</evidence>
<dbReference type="AlphaFoldDB" id="A0A9D2NYM3"/>
<dbReference type="PANTHER" id="PTHR11101:SF80">
    <property type="entry name" value="PHOSPHATE TRANSPORTER"/>
    <property type="match status" value="1"/>
</dbReference>
<comment type="subcellular location">
    <subcellularLocation>
        <location evidence="1">Membrane</location>
        <topology evidence="1">Multi-pass membrane protein</topology>
    </subcellularLocation>
</comment>
<feature type="transmembrane region" description="Helical" evidence="6">
    <location>
        <begin position="124"/>
        <end position="145"/>
    </location>
</feature>
<keyword evidence="4 6" id="KW-1133">Transmembrane helix</keyword>
<protein>
    <submittedName>
        <fullName evidence="7">Inorganic phosphate transporter</fullName>
    </submittedName>
</protein>
<dbReference type="PANTHER" id="PTHR11101">
    <property type="entry name" value="PHOSPHATE TRANSPORTER"/>
    <property type="match status" value="1"/>
</dbReference>
<dbReference type="EMBL" id="DWWK01000196">
    <property type="protein sequence ID" value="HJC39740.1"/>
    <property type="molecule type" value="Genomic_DNA"/>
</dbReference>
<reference evidence="7" key="1">
    <citation type="journal article" date="2021" name="PeerJ">
        <title>Extensive microbial diversity within the chicken gut microbiome revealed by metagenomics and culture.</title>
        <authorList>
            <person name="Gilroy R."/>
            <person name="Ravi A."/>
            <person name="Getino M."/>
            <person name="Pursley I."/>
            <person name="Horton D.L."/>
            <person name="Alikhan N.F."/>
            <person name="Baker D."/>
            <person name="Gharbi K."/>
            <person name="Hall N."/>
            <person name="Watson M."/>
            <person name="Adriaenssens E.M."/>
            <person name="Foster-Nyarko E."/>
            <person name="Jarju S."/>
            <person name="Secka A."/>
            <person name="Antonio M."/>
            <person name="Oren A."/>
            <person name="Chaudhuri R.R."/>
            <person name="La Ragione R."/>
            <person name="Hildebrand F."/>
            <person name="Pallen M.J."/>
        </authorList>
    </citation>
    <scope>NUCLEOTIDE SEQUENCE</scope>
    <source>
        <strain evidence="7">ChiGjej1B1-1692</strain>
    </source>
</reference>
<reference evidence="7" key="2">
    <citation type="submission" date="2021-04" db="EMBL/GenBank/DDBJ databases">
        <authorList>
            <person name="Gilroy R."/>
        </authorList>
    </citation>
    <scope>NUCLEOTIDE SEQUENCE</scope>
    <source>
        <strain evidence="7">ChiGjej1B1-1692</strain>
    </source>
</reference>
<dbReference type="GO" id="GO:0035435">
    <property type="term" value="P:phosphate ion transmembrane transport"/>
    <property type="evidence" value="ECO:0007669"/>
    <property type="project" value="TreeGrafter"/>
</dbReference>
<evidence type="ECO:0000313" key="7">
    <source>
        <dbReference type="EMBL" id="HJC39740.1"/>
    </source>
</evidence>
<accession>A0A9D2NYM3</accession>
<evidence type="ECO:0000256" key="5">
    <source>
        <dbReference type="ARBA" id="ARBA00023136"/>
    </source>
</evidence>
<keyword evidence="3 6" id="KW-0812">Transmembrane</keyword>
<evidence type="ECO:0000256" key="6">
    <source>
        <dbReference type="SAM" id="Phobius"/>
    </source>
</evidence>
<feature type="transmembrane region" description="Helical" evidence="6">
    <location>
        <begin position="55"/>
        <end position="73"/>
    </location>
</feature>
<organism evidence="7 8">
    <name type="scientific">Candidatus Mediterraneibacter faecigallinarum</name>
    <dbReference type="NCBI Taxonomy" id="2838669"/>
    <lineage>
        <taxon>Bacteria</taxon>
        <taxon>Bacillati</taxon>
        <taxon>Bacillota</taxon>
        <taxon>Clostridia</taxon>
        <taxon>Lachnospirales</taxon>
        <taxon>Lachnospiraceae</taxon>
        <taxon>Mediterraneibacter</taxon>
    </lineage>
</organism>
<dbReference type="InterPro" id="IPR001204">
    <property type="entry name" value="Phos_transporter"/>
</dbReference>
<dbReference type="Pfam" id="PF01384">
    <property type="entry name" value="PHO4"/>
    <property type="match status" value="1"/>
</dbReference>
<feature type="transmembrane region" description="Helical" evidence="6">
    <location>
        <begin position="12"/>
        <end position="34"/>
    </location>
</feature>
<evidence type="ECO:0000256" key="1">
    <source>
        <dbReference type="ARBA" id="ARBA00004141"/>
    </source>
</evidence>
<dbReference type="Proteomes" id="UP000823894">
    <property type="component" value="Unassembled WGS sequence"/>
</dbReference>
<evidence type="ECO:0000256" key="4">
    <source>
        <dbReference type="ARBA" id="ARBA00022989"/>
    </source>
</evidence>
<comment type="caution">
    <text evidence="7">The sequence shown here is derived from an EMBL/GenBank/DDBJ whole genome shotgun (WGS) entry which is preliminary data.</text>
</comment>
<feature type="transmembrane region" description="Helical" evidence="6">
    <location>
        <begin position="151"/>
        <end position="176"/>
    </location>
</feature>
<name>A0A9D2NYM3_9FIRM</name>
<feature type="transmembrane region" description="Helical" evidence="6">
    <location>
        <begin position="274"/>
        <end position="292"/>
    </location>
</feature>